<keyword evidence="2" id="KW-1185">Reference proteome</keyword>
<dbReference type="Proteomes" id="UP000233551">
    <property type="component" value="Unassembled WGS sequence"/>
</dbReference>
<name>A0A2I0IAN3_PUNGR</name>
<evidence type="ECO:0000313" key="1">
    <source>
        <dbReference type="EMBL" id="PKI41061.1"/>
    </source>
</evidence>
<evidence type="ECO:0000313" key="2">
    <source>
        <dbReference type="Proteomes" id="UP000233551"/>
    </source>
</evidence>
<dbReference type="EMBL" id="PGOL01003458">
    <property type="protein sequence ID" value="PKI41061.1"/>
    <property type="molecule type" value="Genomic_DNA"/>
</dbReference>
<comment type="caution">
    <text evidence="1">The sequence shown here is derived from an EMBL/GenBank/DDBJ whole genome shotgun (WGS) entry which is preliminary data.</text>
</comment>
<accession>A0A2I0IAN3</accession>
<protein>
    <recommendedName>
        <fullName evidence="3">DUF4219 domain-containing protein</fullName>
    </recommendedName>
</protein>
<dbReference type="STRING" id="22663.A0A2I0IAN3"/>
<reference evidence="1 2" key="1">
    <citation type="submission" date="2017-11" db="EMBL/GenBank/DDBJ databases">
        <title>De-novo sequencing of pomegranate (Punica granatum L.) genome.</title>
        <authorList>
            <person name="Akparov Z."/>
            <person name="Amiraslanov A."/>
            <person name="Hajiyeva S."/>
            <person name="Abbasov M."/>
            <person name="Kaur K."/>
            <person name="Hamwieh A."/>
            <person name="Solovyev V."/>
            <person name="Salamov A."/>
            <person name="Braich B."/>
            <person name="Kosarev P."/>
            <person name="Mahmoud A."/>
            <person name="Hajiyev E."/>
            <person name="Babayeva S."/>
            <person name="Izzatullayeva V."/>
            <person name="Mammadov A."/>
            <person name="Mammadov A."/>
            <person name="Sharifova S."/>
            <person name="Ojaghi J."/>
            <person name="Eynullazada K."/>
            <person name="Bayramov B."/>
            <person name="Abdulazimova A."/>
            <person name="Shahmuradov I."/>
        </authorList>
    </citation>
    <scope>NUCLEOTIDE SEQUENCE [LARGE SCALE GENOMIC DNA]</scope>
    <source>
        <strain evidence="2">cv. AG2017</strain>
        <tissue evidence="1">Leaf</tissue>
    </source>
</reference>
<dbReference type="AlphaFoldDB" id="A0A2I0IAN3"/>
<proteinExistence type="predicted"/>
<evidence type="ECO:0008006" key="3">
    <source>
        <dbReference type="Google" id="ProtNLM"/>
    </source>
</evidence>
<gene>
    <name evidence="1" type="ORF">CRG98_038589</name>
</gene>
<sequence>MATFSKRWSGPLLDRTNYPYWKKRIAVFVQALDYELWSVITEGKPSESSCKLGALDQTDAQLKARALNLLYSTIGEDVFKDMFSCTTAKEIWDLLESKYKRLEDEAYKFSLKNKL</sequence>
<dbReference type="Pfam" id="PF14223">
    <property type="entry name" value="Retrotran_gag_2"/>
    <property type="match status" value="1"/>
</dbReference>
<organism evidence="1 2">
    <name type="scientific">Punica granatum</name>
    <name type="common">Pomegranate</name>
    <dbReference type="NCBI Taxonomy" id="22663"/>
    <lineage>
        <taxon>Eukaryota</taxon>
        <taxon>Viridiplantae</taxon>
        <taxon>Streptophyta</taxon>
        <taxon>Embryophyta</taxon>
        <taxon>Tracheophyta</taxon>
        <taxon>Spermatophyta</taxon>
        <taxon>Magnoliopsida</taxon>
        <taxon>eudicotyledons</taxon>
        <taxon>Gunneridae</taxon>
        <taxon>Pentapetalae</taxon>
        <taxon>rosids</taxon>
        <taxon>malvids</taxon>
        <taxon>Myrtales</taxon>
        <taxon>Lythraceae</taxon>
        <taxon>Punica</taxon>
    </lineage>
</organism>